<dbReference type="Proteomes" id="UP000682843">
    <property type="component" value="Chromosome"/>
</dbReference>
<evidence type="ECO:0000256" key="1">
    <source>
        <dbReference type="ARBA" id="ARBA00023015"/>
    </source>
</evidence>
<reference evidence="6 7" key="1">
    <citation type="submission" date="2019-02" db="EMBL/GenBank/DDBJ databases">
        <title>Emended description of the genus Rhodopseudomonas and description of Rhodopseudomonas albus sp. nov., a non-phototrophic, heavy-metal-tolerant bacterium isolated from garden soil.</title>
        <authorList>
            <person name="Bao Z."/>
            <person name="Cao W.W."/>
            <person name="Sato Y."/>
            <person name="Nishizawa T."/>
            <person name="Zhao J."/>
            <person name="Guo Y."/>
            <person name="Ohta H."/>
        </authorList>
    </citation>
    <scope>NUCLEOTIDE SEQUENCE [LARGE SCALE GENOMIC DNA]</scope>
    <source>
        <strain evidence="6 7">SK50-23</strain>
    </source>
</reference>
<dbReference type="InterPro" id="IPR000792">
    <property type="entry name" value="Tscrpt_reg_LuxR_C"/>
</dbReference>
<dbReference type="PANTHER" id="PTHR44688:SF16">
    <property type="entry name" value="DNA-BINDING TRANSCRIPTIONAL ACTIVATOR DEVR_DOSR"/>
    <property type="match status" value="1"/>
</dbReference>
<dbReference type="SMART" id="SM00421">
    <property type="entry name" value="HTH_LUXR"/>
    <property type="match status" value="1"/>
</dbReference>
<keyword evidence="7" id="KW-1185">Reference proteome</keyword>
<name>A0ABX8AFX3_9BRAD</name>
<dbReference type="EMBL" id="CP036498">
    <property type="protein sequence ID" value="QUS42598.1"/>
    <property type="molecule type" value="Genomic_DNA"/>
</dbReference>
<evidence type="ECO:0000313" key="7">
    <source>
        <dbReference type="Proteomes" id="UP000682843"/>
    </source>
</evidence>
<feature type="compositionally biased region" description="Basic and acidic residues" evidence="4">
    <location>
        <begin position="14"/>
        <end position="34"/>
    </location>
</feature>
<organism evidence="6 7">
    <name type="scientific">Tardiphaga alba</name>
    <dbReference type="NCBI Taxonomy" id="340268"/>
    <lineage>
        <taxon>Bacteria</taxon>
        <taxon>Pseudomonadati</taxon>
        <taxon>Pseudomonadota</taxon>
        <taxon>Alphaproteobacteria</taxon>
        <taxon>Hyphomicrobiales</taxon>
        <taxon>Nitrobacteraceae</taxon>
        <taxon>Tardiphaga</taxon>
    </lineage>
</organism>
<keyword evidence="3" id="KW-0804">Transcription</keyword>
<feature type="compositionally biased region" description="Polar residues" evidence="4">
    <location>
        <begin position="1"/>
        <end position="12"/>
    </location>
</feature>
<dbReference type="PROSITE" id="PS00622">
    <property type="entry name" value="HTH_LUXR_1"/>
    <property type="match status" value="1"/>
</dbReference>
<keyword evidence="2" id="KW-0238">DNA-binding</keyword>
<dbReference type="PANTHER" id="PTHR44688">
    <property type="entry name" value="DNA-BINDING TRANSCRIPTIONAL ACTIVATOR DEVR_DOSR"/>
    <property type="match status" value="1"/>
</dbReference>
<dbReference type="CDD" id="cd06170">
    <property type="entry name" value="LuxR_C_like"/>
    <property type="match status" value="1"/>
</dbReference>
<feature type="region of interest" description="Disordered" evidence="4">
    <location>
        <begin position="1"/>
        <end position="51"/>
    </location>
</feature>
<protein>
    <submittedName>
        <fullName evidence="6">Response regulator transcription factor</fullName>
    </submittedName>
</protein>
<evidence type="ECO:0000259" key="5">
    <source>
        <dbReference type="PROSITE" id="PS50043"/>
    </source>
</evidence>
<evidence type="ECO:0000256" key="2">
    <source>
        <dbReference type="ARBA" id="ARBA00023125"/>
    </source>
</evidence>
<gene>
    <name evidence="6" type="ORF">RPMA_26390</name>
</gene>
<dbReference type="InterPro" id="IPR016032">
    <property type="entry name" value="Sig_transdc_resp-reg_C-effctor"/>
</dbReference>
<dbReference type="PROSITE" id="PS50043">
    <property type="entry name" value="HTH_LUXR_2"/>
    <property type="match status" value="1"/>
</dbReference>
<dbReference type="Pfam" id="PF00196">
    <property type="entry name" value="GerE"/>
    <property type="match status" value="1"/>
</dbReference>
<dbReference type="PRINTS" id="PR00038">
    <property type="entry name" value="HTHLUXR"/>
</dbReference>
<dbReference type="InterPro" id="IPR036388">
    <property type="entry name" value="WH-like_DNA-bd_sf"/>
</dbReference>
<dbReference type="SUPFAM" id="SSF46894">
    <property type="entry name" value="C-terminal effector domain of the bipartite response regulators"/>
    <property type="match status" value="1"/>
</dbReference>
<keyword evidence="1" id="KW-0805">Transcription regulation</keyword>
<sequence length="117" mass="12937">MPGNADTSGSSRSRQREDGTVERTAELVRGDASRGEASSPQLVPAVSSRHYRLSPQEHRVLQLVGDGCSNKQIARQLGITDETVKSHVKHIFEKLDVDRRSQAVQRAFSEGLLQPHH</sequence>
<evidence type="ECO:0000313" key="6">
    <source>
        <dbReference type="EMBL" id="QUS42598.1"/>
    </source>
</evidence>
<dbReference type="Gene3D" id="1.10.10.10">
    <property type="entry name" value="Winged helix-like DNA-binding domain superfamily/Winged helix DNA-binding domain"/>
    <property type="match status" value="1"/>
</dbReference>
<accession>A0ABX8AFX3</accession>
<proteinExistence type="predicted"/>
<evidence type="ECO:0000256" key="4">
    <source>
        <dbReference type="SAM" id="MobiDB-lite"/>
    </source>
</evidence>
<evidence type="ECO:0000256" key="3">
    <source>
        <dbReference type="ARBA" id="ARBA00023163"/>
    </source>
</evidence>
<feature type="domain" description="HTH luxR-type" evidence="5">
    <location>
        <begin position="46"/>
        <end position="111"/>
    </location>
</feature>